<comment type="caution">
    <text evidence="6">The sequence shown here is derived from an EMBL/GenBank/DDBJ whole genome shotgun (WGS) entry which is preliminary data.</text>
</comment>
<proteinExistence type="inferred from homology"/>
<dbReference type="CDD" id="cd05489">
    <property type="entry name" value="xylanase_inhibitor_I_like"/>
    <property type="match status" value="1"/>
</dbReference>
<keyword evidence="4" id="KW-0732">Signal</keyword>
<dbReference type="GO" id="GO:0004190">
    <property type="term" value="F:aspartic-type endopeptidase activity"/>
    <property type="evidence" value="ECO:0007669"/>
    <property type="project" value="InterPro"/>
</dbReference>
<dbReference type="PANTHER" id="PTHR47965">
    <property type="entry name" value="ASPARTYL PROTEASE-RELATED"/>
    <property type="match status" value="1"/>
</dbReference>
<dbReference type="PANTHER" id="PTHR47965:SF22">
    <property type="entry name" value="EUKARYOTIC ASPARTYL PROTEASE FAMILY PROTEIN"/>
    <property type="match status" value="1"/>
</dbReference>
<sequence length="454" mass="48793">MIKLTSSWLYLCYKIASNSTPLSQLLTLPMDSSSLLLLSILYLSLPISFSLKTNALVSPTAKDPATLQYFTRVYQRTPFVNLNVVLDLGGRYLWVDCDKGYVSSTYRPVRCRSAECSLANANGCGDCFSKARPGCNNNTCGVSPENPFIRTSTGGELATDVFSLPSTDGYKPGPAAKDPQFIFSCGSTFLLKGLANGTSGIIGLGRTKVAPPEQLASTFSFQRTFAICLSGSIGVMFYGGGPYVFLPGIDVSKSLIYTPLLINPVSTAGTFVQGEKSAEYFIGVKSIKINEKLVKLNQTLLNIDQNGVGGTKISTVNPYTLLETSIYKAVLDAFGTALSKVKKVKPVAPFRLCFDAKSIGSTRVGPAVPAIDLVLQSESVYWRIFGANSMVAVGNNALCLGFVDAGKNPRTSIVIGGYQLEDNLLAFDLARSRLGFSSSLLFRQTTCSNFDMIT</sequence>
<dbReference type="AlphaFoldDB" id="A0AAV8C7A1"/>
<dbReference type="InterPro" id="IPR001461">
    <property type="entry name" value="Aspartic_peptidase_A1"/>
</dbReference>
<dbReference type="InterPro" id="IPR033868">
    <property type="entry name" value="Xylanase_inhibitor_I-like"/>
</dbReference>
<keyword evidence="3" id="KW-0964">Secreted</keyword>
<dbReference type="Pfam" id="PF14543">
    <property type="entry name" value="TAXi_N"/>
    <property type="match status" value="1"/>
</dbReference>
<dbReference type="InterPro" id="IPR032861">
    <property type="entry name" value="TAXi_N"/>
</dbReference>
<evidence type="ECO:0000313" key="6">
    <source>
        <dbReference type="EMBL" id="KAJ4750416.1"/>
    </source>
</evidence>
<reference evidence="6" key="1">
    <citation type="submission" date="2022-08" db="EMBL/GenBank/DDBJ databases">
        <authorList>
            <person name="Marques A."/>
        </authorList>
    </citation>
    <scope>NUCLEOTIDE SEQUENCE</scope>
    <source>
        <strain evidence="6">RhyPub2mFocal</strain>
        <tissue evidence="6">Leaves</tissue>
    </source>
</reference>
<name>A0AAV8C7A1_9POAL</name>
<evidence type="ECO:0000313" key="8">
    <source>
        <dbReference type="Proteomes" id="UP001140206"/>
    </source>
</evidence>
<keyword evidence="6" id="KW-0378">Hydrolase</keyword>
<dbReference type="Gene3D" id="2.40.70.10">
    <property type="entry name" value="Acid Proteases"/>
    <property type="match status" value="2"/>
</dbReference>
<keyword evidence="6" id="KW-0645">Protease</keyword>
<keyword evidence="8" id="KW-1185">Reference proteome</keyword>
<dbReference type="Proteomes" id="UP001140206">
    <property type="component" value="Chromosome 2"/>
</dbReference>
<dbReference type="Proteomes" id="UP001140206">
    <property type="component" value="Chromosome 5"/>
</dbReference>
<dbReference type="Pfam" id="PF14541">
    <property type="entry name" value="TAXi_C"/>
    <property type="match status" value="1"/>
</dbReference>
<evidence type="ECO:0000256" key="4">
    <source>
        <dbReference type="ARBA" id="ARBA00022729"/>
    </source>
</evidence>
<organism evidence="6 8">
    <name type="scientific">Rhynchospora pubera</name>
    <dbReference type="NCBI Taxonomy" id="906938"/>
    <lineage>
        <taxon>Eukaryota</taxon>
        <taxon>Viridiplantae</taxon>
        <taxon>Streptophyta</taxon>
        <taxon>Embryophyta</taxon>
        <taxon>Tracheophyta</taxon>
        <taxon>Spermatophyta</taxon>
        <taxon>Magnoliopsida</taxon>
        <taxon>Liliopsida</taxon>
        <taxon>Poales</taxon>
        <taxon>Cyperaceae</taxon>
        <taxon>Cyperoideae</taxon>
        <taxon>Rhynchosporeae</taxon>
        <taxon>Rhynchospora</taxon>
    </lineage>
</organism>
<dbReference type="EMBL" id="JAMFTS010000005">
    <property type="protein sequence ID" value="KAJ4750416.1"/>
    <property type="molecule type" value="Genomic_DNA"/>
</dbReference>
<dbReference type="EMBL" id="JAMFTS010000002">
    <property type="protein sequence ID" value="KAJ4796634.1"/>
    <property type="molecule type" value="Genomic_DNA"/>
</dbReference>
<gene>
    <name evidence="7" type="ORF">LUZ62_047880</name>
    <name evidence="6" type="ORF">LUZ62_084821</name>
</gene>
<comment type="subcellular location">
    <subcellularLocation>
        <location evidence="1">Secreted</location>
        <location evidence="1">Extracellular space</location>
    </subcellularLocation>
</comment>
<evidence type="ECO:0000256" key="2">
    <source>
        <dbReference type="ARBA" id="ARBA00007447"/>
    </source>
</evidence>
<evidence type="ECO:0000313" key="7">
    <source>
        <dbReference type="EMBL" id="KAJ4796634.1"/>
    </source>
</evidence>
<dbReference type="GO" id="GO:0005576">
    <property type="term" value="C:extracellular region"/>
    <property type="evidence" value="ECO:0007669"/>
    <property type="project" value="UniProtKB-SubCell"/>
</dbReference>
<comment type="similarity">
    <text evidence="2">Belongs to the peptidase A1 family.</text>
</comment>
<evidence type="ECO:0000259" key="5">
    <source>
        <dbReference type="PROSITE" id="PS51767"/>
    </source>
</evidence>
<evidence type="ECO:0000256" key="1">
    <source>
        <dbReference type="ARBA" id="ARBA00004239"/>
    </source>
</evidence>
<dbReference type="InterPro" id="IPR032799">
    <property type="entry name" value="TAXi_C"/>
</dbReference>
<dbReference type="SUPFAM" id="SSF50630">
    <property type="entry name" value="Acid proteases"/>
    <property type="match status" value="1"/>
</dbReference>
<dbReference type="InterPro" id="IPR021109">
    <property type="entry name" value="Peptidase_aspartic_dom_sf"/>
</dbReference>
<accession>A0AAV8C7A1</accession>
<protein>
    <submittedName>
        <fullName evidence="6">Eukaryotic aspartyl protease family protein</fullName>
    </submittedName>
</protein>
<dbReference type="GO" id="GO:0006508">
    <property type="term" value="P:proteolysis"/>
    <property type="evidence" value="ECO:0007669"/>
    <property type="project" value="UniProtKB-KW"/>
</dbReference>
<feature type="domain" description="Peptidase A1" evidence="5">
    <location>
        <begin position="69"/>
        <end position="437"/>
    </location>
</feature>
<evidence type="ECO:0000256" key="3">
    <source>
        <dbReference type="ARBA" id="ARBA00022525"/>
    </source>
</evidence>
<dbReference type="InterPro" id="IPR033121">
    <property type="entry name" value="PEPTIDASE_A1"/>
</dbReference>
<dbReference type="FunFam" id="2.40.70.10:FF:000041">
    <property type="entry name" value="Basic 7S globulin"/>
    <property type="match status" value="1"/>
</dbReference>
<dbReference type="FunFam" id="2.40.70.10:FF:000045">
    <property type="entry name" value="Basic 7S globulin"/>
    <property type="match status" value="1"/>
</dbReference>
<dbReference type="PROSITE" id="PS51767">
    <property type="entry name" value="PEPTIDASE_A1"/>
    <property type="match status" value="1"/>
</dbReference>